<comment type="caution">
    <text evidence="3">The sequence shown here is derived from an EMBL/GenBank/DDBJ whole genome shotgun (WGS) entry which is preliminary data.</text>
</comment>
<reference evidence="3 4" key="1">
    <citation type="submission" date="2019-03" db="EMBL/GenBank/DDBJ databases">
        <title>Genomic Encyclopedia of Type Strains, Phase III (KMG-III): the genomes of soil and plant-associated and newly described type strains.</title>
        <authorList>
            <person name="Whitman W."/>
        </authorList>
    </citation>
    <scope>NUCLEOTIDE SEQUENCE [LARGE SCALE GENOMIC DNA]</scope>
    <source>
        <strain evidence="3 4">CECT 8976</strain>
    </source>
</reference>
<dbReference type="Gene3D" id="3.60.15.10">
    <property type="entry name" value="Ribonuclease Z/Hydroxyacylglutathione hydrolase-like"/>
    <property type="match status" value="1"/>
</dbReference>
<gene>
    <name evidence="3" type="ORF">DFP86_11845</name>
</gene>
<feature type="domain" description="Metallo-beta-lactamase" evidence="2">
    <location>
        <begin position="43"/>
        <end position="227"/>
    </location>
</feature>
<dbReference type="PANTHER" id="PTHR42951:SF14">
    <property type="entry name" value="METALLO-BETA-LACTAMASE SUPERFAMILY PROTEIN"/>
    <property type="match status" value="1"/>
</dbReference>
<dbReference type="EMBL" id="SNZP01000018">
    <property type="protein sequence ID" value="TDR71634.1"/>
    <property type="molecule type" value="Genomic_DNA"/>
</dbReference>
<name>A0A4R7AW96_9NEIS</name>
<dbReference type="Proteomes" id="UP000295611">
    <property type="component" value="Unassembled WGS sequence"/>
</dbReference>
<sequence length="292" mass="31155">MLRRFASRSIVSISLALGLSAGASAASSLHLQVYNPGEKAFFPVASVLVSGARDAVLIDAQFGKSQAEQLVQLIRQSGKRLTAVYISHGDPDYYFGLETIKAAFPDARIVATAPTVAHIRDTAAGKLAYWGPKLGVDAPKSTVTPEVLPGNSLMLEGHRLEVRGLNGKLERSYVWIPDLKAVVGGVVLFNNLHVWMADTQSPQSHADWLATLAQIRTLEPRVIVPGHALPGAVADLDAPDYTAGYIRAFDAQSVKAASGDALIAALRRQYPQAGLPAALEIGARVAKGEMKW</sequence>
<dbReference type="AlphaFoldDB" id="A0A4R7AW96"/>
<organism evidence="3 4">
    <name type="scientific">Paludibacterium purpuratum</name>
    <dbReference type="NCBI Taxonomy" id="1144873"/>
    <lineage>
        <taxon>Bacteria</taxon>
        <taxon>Pseudomonadati</taxon>
        <taxon>Pseudomonadota</taxon>
        <taxon>Betaproteobacteria</taxon>
        <taxon>Neisseriales</taxon>
        <taxon>Chromobacteriaceae</taxon>
        <taxon>Paludibacterium</taxon>
    </lineage>
</organism>
<keyword evidence="3" id="KW-0378">Hydrolase</keyword>
<dbReference type="RefSeq" id="WP_133683822.1">
    <property type="nucleotide sequence ID" value="NZ_SNZP01000018.1"/>
</dbReference>
<dbReference type="InterPro" id="IPR050855">
    <property type="entry name" value="NDM-1-like"/>
</dbReference>
<keyword evidence="1" id="KW-0732">Signal</keyword>
<evidence type="ECO:0000259" key="2">
    <source>
        <dbReference type="SMART" id="SM00849"/>
    </source>
</evidence>
<dbReference type="SUPFAM" id="SSF56281">
    <property type="entry name" value="Metallo-hydrolase/oxidoreductase"/>
    <property type="match status" value="1"/>
</dbReference>
<dbReference type="GO" id="GO:0016787">
    <property type="term" value="F:hydrolase activity"/>
    <property type="evidence" value="ECO:0007669"/>
    <property type="project" value="UniProtKB-KW"/>
</dbReference>
<evidence type="ECO:0000313" key="4">
    <source>
        <dbReference type="Proteomes" id="UP000295611"/>
    </source>
</evidence>
<protein>
    <submittedName>
        <fullName evidence="3">Glyoxylase-like metal-dependent hydrolase (Beta-lactamase superfamily II)</fullName>
    </submittedName>
</protein>
<keyword evidence="4" id="KW-1185">Reference proteome</keyword>
<dbReference type="CDD" id="cd07739">
    <property type="entry name" value="metallo-hydrolase-like_MBL-fold"/>
    <property type="match status" value="1"/>
</dbReference>
<feature type="signal peptide" evidence="1">
    <location>
        <begin position="1"/>
        <end position="25"/>
    </location>
</feature>
<accession>A0A4R7AW96</accession>
<dbReference type="PANTHER" id="PTHR42951">
    <property type="entry name" value="METALLO-BETA-LACTAMASE DOMAIN-CONTAINING"/>
    <property type="match status" value="1"/>
</dbReference>
<dbReference type="OrthoDB" id="5293495at2"/>
<dbReference type="Pfam" id="PF00753">
    <property type="entry name" value="Lactamase_B"/>
    <property type="match status" value="1"/>
</dbReference>
<feature type="chain" id="PRO_5021014652" evidence="1">
    <location>
        <begin position="26"/>
        <end position="292"/>
    </location>
</feature>
<evidence type="ECO:0000256" key="1">
    <source>
        <dbReference type="SAM" id="SignalP"/>
    </source>
</evidence>
<proteinExistence type="predicted"/>
<evidence type="ECO:0000313" key="3">
    <source>
        <dbReference type="EMBL" id="TDR71634.1"/>
    </source>
</evidence>
<dbReference type="SMART" id="SM00849">
    <property type="entry name" value="Lactamase_B"/>
    <property type="match status" value="1"/>
</dbReference>
<dbReference type="InterPro" id="IPR036866">
    <property type="entry name" value="RibonucZ/Hydroxyglut_hydro"/>
</dbReference>
<dbReference type="InterPro" id="IPR001279">
    <property type="entry name" value="Metallo-B-lactamas"/>
</dbReference>